<comment type="caution">
    <text evidence="1">The sequence shown here is derived from an EMBL/GenBank/DDBJ whole genome shotgun (WGS) entry which is preliminary data.</text>
</comment>
<protein>
    <submittedName>
        <fullName evidence="1">Uncharacterized protein</fullName>
    </submittedName>
</protein>
<name>A0A2P6PH71_ROSCH</name>
<dbReference type="AlphaFoldDB" id="A0A2P6PH71"/>
<reference evidence="1 2" key="1">
    <citation type="journal article" date="2018" name="Nat. Genet.">
        <title>The Rosa genome provides new insights in the design of modern roses.</title>
        <authorList>
            <person name="Bendahmane M."/>
        </authorList>
    </citation>
    <scope>NUCLEOTIDE SEQUENCE [LARGE SCALE GENOMIC DNA]</scope>
    <source>
        <strain evidence="2">cv. Old Blush</strain>
    </source>
</reference>
<proteinExistence type="predicted"/>
<dbReference type="EMBL" id="PDCK01000045">
    <property type="protein sequence ID" value="PRQ21272.1"/>
    <property type="molecule type" value="Genomic_DNA"/>
</dbReference>
<evidence type="ECO:0000313" key="2">
    <source>
        <dbReference type="Proteomes" id="UP000238479"/>
    </source>
</evidence>
<dbReference type="InterPro" id="IPR011990">
    <property type="entry name" value="TPR-like_helical_dom_sf"/>
</dbReference>
<dbReference type="Proteomes" id="UP000238479">
    <property type="component" value="Chromosome 7"/>
</dbReference>
<gene>
    <name evidence="1" type="ORF">RchiOBHm_Chr7g0237351</name>
</gene>
<dbReference type="Gramene" id="PRQ21272">
    <property type="protein sequence ID" value="PRQ21272"/>
    <property type="gene ID" value="RchiOBHm_Chr7g0237351"/>
</dbReference>
<sequence>MTIYLRSSCSSGCRALKTAAVFMNLRRVHFSWCRWFASSPSTISSSVSWISPLRLSKFNAHKPDPPPETTTTRTEGRRKSKYISHDAAINLIKRERDPQHALEIFNMVSEQKGFNHNNATYATILNKLGQSKKFKAVDAVLYQMKYDACKYHEVED</sequence>
<dbReference type="STRING" id="74649.A0A2P6PH71"/>
<organism evidence="1 2">
    <name type="scientific">Rosa chinensis</name>
    <name type="common">China rose</name>
    <dbReference type="NCBI Taxonomy" id="74649"/>
    <lineage>
        <taxon>Eukaryota</taxon>
        <taxon>Viridiplantae</taxon>
        <taxon>Streptophyta</taxon>
        <taxon>Embryophyta</taxon>
        <taxon>Tracheophyta</taxon>
        <taxon>Spermatophyta</taxon>
        <taxon>Magnoliopsida</taxon>
        <taxon>eudicotyledons</taxon>
        <taxon>Gunneridae</taxon>
        <taxon>Pentapetalae</taxon>
        <taxon>rosids</taxon>
        <taxon>fabids</taxon>
        <taxon>Rosales</taxon>
        <taxon>Rosaceae</taxon>
        <taxon>Rosoideae</taxon>
        <taxon>Rosoideae incertae sedis</taxon>
        <taxon>Rosa</taxon>
    </lineage>
</organism>
<dbReference type="Gene3D" id="1.25.40.10">
    <property type="entry name" value="Tetratricopeptide repeat domain"/>
    <property type="match status" value="1"/>
</dbReference>
<accession>A0A2P6PH71</accession>
<keyword evidence="2" id="KW-1185">Reference proteome</keyword>
<evidence type="ECO:0000313" key="1">
    <source>
        <dbReference type="EMBL" id="PRQ21272.1"/>
    </source>
</evidence>